<evidence type="ECO:0000256" key="2">
    <source>
        <dbReference type="ARBA" id="ARBA00022801"/>
    </source>
</evidence>
<dbReference type="PANTHER" id="PTHR43788:SF8">
    <property type="entry name" value="DNA-BINDING PROTEIN SMUBP-2"/>
    <property type="match status" value="1"/>
</dbReference>
<dbReference type="InterPro" id="IPR047187">
    <property type="entry name" value="SF1_C_Upf1"/>
</dbReference>
<dbReference type="OrthoDB" id="9757917at2"/>
<dbReference type="SUPFAM" id="SSF52540">
    <property type="entry name" value="P-loop containing nucleoside triphosphate hydrolases"/>
    <property type="match status" value="1"/>
</dbReference>
<dbReference type="GO" id="GO:0043139">
    <property type="term" value="F:5'-3' DNA helicase activity"/>
    <property type="evidence" value="ECO:0007669"/>
    <property type="project" value="TreeGrafter"/>
</dbReference>
<keyword evidence="4" id="KW-0067">ATP-binding</keyword>
<dbReference type="Pfam" id="PF13087">
    <property type="entry name" value="AAA_12"/>
    <property type="match status" value="1"/>
</dbReference>
<evidence type="ECO:0000313" key="6">
    <source>
        <dbReference type="EMBL" id="SJM94729.1"/>
    </source>
</evidence>
<evidence type="ECO:0000256" key="1">
    <source>
        <dbReference type="ARBA" id="ARBA00022741"/>
    </source>
</evidence>
<name>A0A1R4HEU3_9GAMM</name>
<keyword evidence="1" id="KW-0547">Nucleotide-binding</keyword>
<keyword evidence="3" id="KW-0347">Helicase</keyword>
<evidence type="ECO:0000313" key="7">
    <source>
        <dbReference type="Proteomes" id="UP000195442"/>
    </source>
</evidence>
<reference evidence="7" key="1">
    <citation type="submission" date="2017-02" db="EMBL/GenBank/DDBJ databases">
        <authorList>
            <person name="Daims H."/>
        </authorList>
    </citation>
    <scope>NUCLEOTIDE SEQUENCE [LARGE SCALE GENOMIC DNA]</scope>
</reference>
<dbReference type="RefSeq" id="WP_087147911.1">
    <property type="nucleotide sequence ID" value="NZ_FUKJ01000357.1"/>
</dbReference>
<keyword evidence="2" id="KW-0378">Hydrolase</keyword>
<dbReference type="AlphaFoldDB" id="A0A1R4HEU3"/>
<dbReference type="GO" id="GO:0005524">
    <property type="term" value="F:ATP binding"/>
    <property type="evidence" value="ECO:0007669"/>
    <property type="project" value="UniProtKB-KW"/>
</dbReference>
<feature type="domain" description="DNA2/NAM7 helicase-like C-terminal" evidence="5">
    <location>
        <begin position="10"/>
        <end position="208"/>
    </location>
</feature>
<proteinExistence type="predicted"/>
<dbReference type="EMBL" id="FUKJ01000357">
    <property type="protein sequence ID" value="SJM94729.1"/>
    <property type="molecule type" value="Genomic_DNA"/>
</dbReference>
<evidence type="ECO:0000256" key="4">
    <source>
        <dbReference type="ARBA" id="ARBA00022840"/>
    </source>
</evidence>
<organism evidence="6 7">
    <name type="scientific">Crenothrix polyspora</name>
    <dbReference type="NCBI Taxonomy" id="360316"/>
    <lineage>
        <taxon>Bacteria</taxon>
        <taxon>Pseudomonadati</taxon>
        <taxon>Pseudomonadota</taxon>
        <taxon>Gammaproteobacteria</taxon>
        <taxon>Methylococcales</taxon>
        <taxon>Crenotrichaceae</taxon>
        <taxon>Crenothrix</taxon>
    </lineage>
</organism>
<sequence>MLPFIEEAFLEKSFFESLFEELPESCKAILQEQFRMPPPIGDLVADLFYTVKGERQLFNGKGDFINTEQFVLPESLYWVDIVGKQHKAKNSTSLENVAEAHAICNFLKKLAKCNKRDIDVAVITPYGAQKRKIRQLLKAYSESNEQTITIGTLKIKVDTVDGFQGSEAEVVCYSTVRTEGSLKFLLDKKRLNVACSRTKENLIFFGHHKYLERWTPSKEKDEVNLFCGIIERSSSVNLDALLDKLQ</sequence>
<dbReference type="Proteomes" id="UP000195442">
    <property type="component" value="Unassembled WGS sequence"/>
</dbReference>
<dbReference type="GO" id="GO:0016787">
    <property type="term" value="F:hydrolase activity"/>
    <property type="evidence" value="ECO:0007669"/>
    <property type="project" value="UniProtKB-KW"/>
</dbReference>
<protein>
    <recommendedName>
        <fullName evidence="5">DNA2/NAM7 helicase-like C-terminal domain-containing protein</fullName>
    </recommendedName>
</protein>
<accession>A0A1R4HEU3</accession>
<dbReference type="PANTHER" id="PTHR43788">
    <property type="entry name" value="DNA2/NAM7 HELICASE FAMILY MEMBER"/>
    <property type="match status" value="1"/>
</dbReference>
<keyword evidence="7" id="KW-1185">Reference proteome</keyword>
<evidence type="ECO:0000256" key="3">
    <source>
        <dbReference type="ARBA" id="ARBA00022806"/>
    </source>
</evidence>
<dbReference type="Gene3D" id="3.40.50.300">
    <property type="entry name" value="P-loop containing nucleotide triphosphate hydrolases"/>
    <property type="match status" value="1"/>
</dbReference>
<gene>
    <name evidence="6" type="ORF">CRENPOLYSF2_420037</name>
</gene>
<evidence type="ECO:0000259" key="5">
    <source>
        <dbReference type="Pfam" id="PF13087"/>
    </source>
</evidence>
<dbReference type="InterPro" id="IPR050534">
    <property type="entry name" value="Coronavir_polyprotein_1ab"/>
</dbReference>
<dbReference type="InterPro" id="IPR027417">
    <property type="entry name" value="P-loop_NTPase"/>
</dbReference>
<dbReference type="InterPro" id="IPR041679">
    <property type="entry name" value="DNA2/NAM7-like_C"/>
</dbReference>
<dbReference type="CDD" id="cd18808">
    <property type="entry name" value="SF1_C_Upf1"/>
    <property type="match status" value="1"/>
</dbReference>